<dbReference type="PANTHER" id="PTHR23501">
    <property type="entry name" value="MAJOR FACILITATOR SUPERFAMILY"/>
    <property type="match status" value="1"/>
</dbReference>
<dbReference type="InterPro" id="IPR020846">
    <property type="entry name" value="MFS_dom"/>
</dbReference>
<dbReference type="Gene3D" id="1.20.1250.20">
    <property type="entry name" value="MFS general substrate transporter like domains"/>
    <property type="match status" value="1"/>
</dbReference>
<feature type="transmembrane region" description="Helical" evidence="9">
    <location>
        <begin position="275"/>
        <end position="297"/>
    </location>
</feature>
<comment type="caution">
    <text evidence="11">The sequence shown here is derived from an EMBL/GenBank/DDBJ whole genome shotgun (WGS) entry which is preliminary data.</text>
</comment>
<gene>
    <name evidence="11" type="ORF">GOAMR_61_01930</name>
</gene>
<feature type="transmembrane region" description="Helical" evidence="9">
    <location>
        <begin position="518"/>
        <end position="536"/>
    </location>
</feature>
<feature type="transmembrane region" description="Helical" evidence="9">
    <location>
        <begin position="249"/>
        <end position="269"/>
    </location>
</feature>
<protein>
    <submittedName>
        <fullName evidence="11">Putative drug resistance protein</fullName>
    </submittedName>
</protein>
<dbReference type="Pfam" id="PF07690">
    <property type="entry name" value="MFS_1"/>
    <property type="match status" value="1"/>
</dbReference>
<name>G7GU20_9ACTN</name>
<feature type="transmembrane region" description="Helical" evidence="9">
    <location>
        <begin position="97"/>
        <end position="116"/>
    </location>
</feature>
<dbReference type="NCBIfam" id="TIGR00711">
    <property type="entry name" value="efflux_EmrB"/>
    <property type="match status" value="1"/>
</dbReference>
<dbReference type="InterPro" id="IPR011701">
    <property type="entry name" value="MFS"/>
</dbReference>
<feature type="transmembrane region" description="Helical" evidence="9">
    <location>
        <begin position="62"/>
        <end position="85"/>
    </location>
</feature>
<keyword evidence="4" id="KW-1003">Cell membrane</keyword>
<dbReference type="GO" id="GO:0005886">
    <property type="term" value="C:plasma membrane"/>
    <property type="evidence" value="ECO:0007669"/>
    <property type="project" value="UniProtKB-SubCell"/>
</dbReference>
<feature type="transmembrane region" description="Helical" evidence="9">
    <location>
        <begin position="160"/>
        <end position="178"/>
    </location>
</feature>
<evidence type="ECO:0000259" key="10">
    <source>
        <dbReference type="PROSITE" id="PS50850"/>
    </source>
</evidence>
<organism evidence="11 12">
    <name type="scientific">Gordonia amarae NBRC 15530</name>
    <dbReference type="NCBI Taxonomy" id="1075090"/>
    <lineage>
        <taxon>Bacteria</taxon>
        <taxon>Bacillati</taxon>
        <taxon>Actinomycetota</taxon>
        <taxon>Actinomycetes</taxon>
        <taxon>Mycobacteriales</taxon>
        <taxon>Gordoniaceae</taxon>
        <taxon>Gordonia</taxon>
    </lineage>
</organism>
<dbReference type="FunFam" id="1.20.1720.10:FF:000004">
    <property type="entry name" value="EmrB/QacA family drug resistance transporter"/>
    <property type="match status" value="1"/>
</dbReference>
<sequence>MPDESDNSALFRENAANLTPAARSCAYDDANSEEEHVTSTTAEAGPSESSGGLTVSVTQRNWIFGTIVVGMLLAALDSTIVSTALPTIVGDLGGGGHMSWVVTSYLLAQTVSTVLAGKFGDLYGRKAIFISAIVVFIVGSFFCGLAGNMAWLIIARAVQGIGGGAITVTATALIADVIPLRDRGKYQGALGAVFGVTTVIGPLLGGLFTDHLSWRWAFYINVPIALIVIPLALKTIPGISERIQSKIDYLGIIFVSLGAVAVTLGLSWGGSEYDWGSVQIIGLFVGSAVSFVIFVFAERRAAEPILPMHLFAKRVFTICSILSFIVGFAMMGAMTFLPTFLQYVQGTSATDSGLRMLPMVIGLLITSILAGGYVGKTGQYKMFPIAGSAVIALGLFLLSLMDENTSILVTSLYIFIIGLGIGLTMQVLTLVVQNTASYADLGTATSAVTFFRTLGMSFGASVMGTLYSNKLSSDLPGAIMSAKLTDPAAATSPVSLHKLPDAQKAPIIHAYADALHNVFLWVVPVAILALLLAVFMPQVPMREAAKESATGPSEGFGMPEQVSSRVQLETIVGRILRRHGRDAILRNVIADSGRDIDVATAWGLLSVGIRSRFLGVSMSQSSLEQRIGLPEGVLSSFYDSIVEKGYLTRDGDTLNLTDGGRSEVETLARAWRDWLVGQVRDWLPEDADAADDATLAADVTAALDRIGRRALEESNQTGGGGYVLA</sequence>
<evidence type="ECO:0000313" key="12">
    <source>
        <dbReference type="Proteomes" id="UP000006023"/>
    </source>
</evidence>
<feature type="transmembrane region" description="Helical" evidence="9">
    <location>
        <begin position="214"/>
        <end position="237"/>
    </location>
</feature>
<evidence type="ECO:0000256" key="3">
    <source>
        <dbReference type="ARBA" id="ARBA00022448"/>
    </source>
</evidence>
<reference evidence="11 12" key="1">
    <citation type="submission" date="2011-11" db="EMBL/GenBank/DDBJ databases">
        <title>Whole genome shotgun sequence of Gordonia amarae NBRC 15530.</title>
        <authorList>
            <person name="Takarada H."/>
            <person name="Hosoyama A."/>
            <person name="Tsuchikane K."/>
            <person name="Katsumata H."/>
            <person name="Yamazaki S."/>
            <person name="Fujita N."/>
        </authorList>
    </citation>
    <scope>NUCLEOTIDE SEQUENCE [LARGE SCALE GENOMIC DNA]</scope>
    <source>
        <strain evidence="11 12">NBRC 15530</strain>
    </source>
</reference>
<dbReference type="InterPro" id="IPR004638">
    <property type="entry name" value="EmrB-like"/>
</dbReference>
<dbReference type="PRINTS" id="PR01036">
    <property type="entry name" value="TCRTETB"/>
</dbReference>
<dbReference type="STRING" id="1075090.GOAMR_61_01930"/>
<evidence type="ECO:0000256" key="7">
    <source>
        <dbReference type="ARBA" id="ARBA00023136"/>
    </source>
</evidence>
<evidence type="ECO:0000256" key="9">
    <source>
        <dbReference type="SAM" id="Phobius"/>
    </source>
</evidence>
<dbReference type="GO" id="GO:0022857">
    <property type="term" value="F:transmembrane transporter activity"/>
    <property type="evidence" value="ECO:0007669"/>
    <property type="project" value="InterPro"/>
</dbReference>
<dbReference type="EMBL" id="BAED01000061">
    <property type="protein sequence ID" value="GAB07095.1"/>
    <property type="molecule type" value="Genomic_DNA"/>
</dbReference>
<dbReference type="AlphaFoldDB" id="G7GU20"/>
<evidence type="ECO:0000256" key="5">
    <source>
        <dbReference type="ARBA" id="ARBA00022692"/>
    </source>
</evidence>
<dbReference type="InterPro" id="IPR036259">
    <property type="entry name" value="MFS_trans_sf"/>
</dbReference>
<evidence type="ECO:0000256" key="8">
    <source>
        <dbReference type="SAM" id="MobiDB-lite"/>
    </source>
</evidence>
<evidence type="ECO:0000256" key="4">
    <source>
        <dbReference type="ARBA" id="ARBA00022475"/>
    </source>
</evidence>
<accession>G7GU20</accession>
<feature type="region of interest" description="Disordered" evidence="8">
    <location>
        <begin position="27"/>
        <end position="52"/>
    </location>
</feature>
<evidence type="ECO:0000256" key="1">
    <source>
        <dbReference type="ARBA" id="ARBA00004651"/>
    </source>
</evidence>
<evidence type="ECO:0000313" key="11">
    <source>
        <dbReference type="EMBL" id="GAB07095.1"/>
    </source>
</evidence>
<feature type="transmembrane region" description="Helical" evidence="9">
    <location>
        <begin position="382"/>
        <end position="401"/>
    </location>
</feature>
<dbReference type="CDD" id="cd17502">
    <property type="entry name" value="MFS_Azr1_MDR_like"/>
    <property type="match status" value="1"/>
</dbReference>
<feature type="transmembrane region" description="Helical" evidence="9">
    <location>
        <begin position="356"/>
        <end position="375"/>
    </location>
</feature>
<dbReference type="PROSITE" id="PS50850">
    <property type="entry name" value="MFS"/>
    <property type="match status" value="1"/>
</dbReference>
<dbReference type="eggNOG" id="COG0477">
    <property type="taxonomic scope" value="Bacteria"/>
</dbReference>
<evidence type="ECO:0000256" key="2">
    <source>
        <dbReference type="ARBA" id="ARBA00007520"/>
    </source>
</evidence>
<feature type="transmembrane region" description="Helical" evidence="9">
    <location>
        <begin position="128"/>
        <end position="154"/>
    </location>
</feature>
<keyword evidence="6 9" id="KW-1133">Transmembrane helix</keyword>
<dbReference type="PANTHER" id="PTHR23501:SF197">
    <property type="entry name" value="COMD"/>
    <property type="match status" value="1"/>
</dbReference>
<feature type="domain" description="Major facilitator superfamily (MFS) profile" evidence="10">
    <location>
        <begin position="63"/>
        <end position="541"/>
    </location>
</feature>
<keyword evidence="5 9" id="KW-0812">Transmembrane</keyword>
<comment type="subcellular location">
    <subcellularLocation>
        <location evidence="1">Cell membrane</location>
        <topology evidence="1">Multi-pass membrane protein</topology>
    </subcellularLocation>
</comment>
<keyword evidence="12" id="KW-1185">Reference proteome</keyword>
<keyword evidence="3" id="KW-0813">Transport</keyword>
<feature type="transmembrane region" description="Helical" evidence="9">
    <location>
        <begin position="318"/>
        <end position="344"/>
    </location>
</feature>
<dbReference type="Proteomes" id="UP000006023">
    <property type="component" value="Unassembled WGS sequence"/>
</dbReference>
<feature type="transmembrane region" description="Helical" evidence="9">
    <location>
        <begin position="407"/>
        <end position="432"/>
    </location>
</feature>
<dbReference type="SUPFAM" id="SSF103473">
    <property type="entry name" value="MFS general substrate transporter"/>
    <property type="match status" value="1"/>
</dbReference>
<feature type="transmembrane region" description="Helical" evidence="9">
    <location>
        <begin position="190"/>
        <end position="208"/>
    </location>
</feature>
<proteinExistence type="inferred from homology"/>
<keyword evidence="7 9" id="KW-0472">Membrane</keyword>
<evidence type="ECO:0000256" key="6">
    <source>
        <dbReference type="ARBA" id="ARBA00022989"/>
    </source>
</evidence>
<dbReference type="Gene3D" id="1.20.1720.10">
    <property type="entry name" value="Multidrug resistance protein D"/>
    <property type="match status" value="1"/>
</dbReference>
<feature type="compositionally biased region" description="Polar residues" evidence="8">
    <location>
        <begin position="38"/>
        <end position="52"/>
    </location>
</feature>
<comment type="similarity">
    <text evidence="2">Belongs to the major facilitator superfamily. TCR/Tet family.</text>
</comment>